<name>A0A511V4W9_9BACL</name>
<dbReference type="InterPro" id="IPR040680">
    <property type="entry name" value="DUF5643"/>
</dbReference>
<reference evidence="4 5" key="1">
    <citation type="submission" date="2019-07" db="EMBL/GenBank/DDBJ databases">
        <title>Whole genome shotgun sequence of Aneurinibacillus danicus NBRC 102444.</title>
        <authorList>
            <person name="Hosoyama A."/>
            <person name="Uohara A."/>
            <person name="Ohji S."/>
            <person name="Ichikawa N."/>
        </authorList>
    </citation>
    <scope>NUCLEOTIDE SEQUENCE [LARGE SCALE GENOMIC DNA]</scope>
    <source>
        <strain evidence="4 5">NBRC 102444</strain>
    </source>
</reference>
<proteinExistence type="predicted"/>
<keyword evidence="1" id="KW-0812">Transmembrane</keyword>
<dbReference type="Proteomes" id="UP000321157">
    <property type="component" value="Unassembled WGS sequence"/>
</dbReference>
<dbReference type="AlphaFoldDB" id="A0A511V4W9"/>
<feature type="domain" description="DUF5643" evidence="3">
    <location>
        <begin position="219"/>
        <end position="344"/>
    </location>
</feature>
<keyword evidence="5" id="KW-1185">Reference proteome</keyword>
<dbReference type="RefSeq" id="WP_146809265.1">
    <property type="nucleotide sequence ID" value="NZ_BJXX01000058.1"/>
</dbReference>
<keyword evidence="1" id="KW-1133">Transmembrane helix</keyword>
<evidence type="ECO:0008006" key="6">
    <source>
        <dbReference type="Google" id="ProtNLM"/>
    </source>
</evidence>
<dbReference type="OrthoDB" id="2541898at2"/>
<gene>
    <name evidence="4" type="ORF">ADA01nite_14360</name>
</gene>
<evidence type="ECO:0000259" key="2">
    <source>
        <dbReference type="Pfam" id="PF13786"/>
    </source>
</evidence>
<dbReference type="Gene3D" id="2.60.40.1640">
    <property type="entry name" value="Conserved domain protein"/>
    <property type="match status" value="1"/>
</dbReference>
<comment type="caution">
    <text evidence="4">The sequence shown here is derived from an EMBL/GenBank/DDBJ whole genome shotgun (WGS) entry which is preliminary data.</text>
</comment>
<feature type="domain" description="DUF4179" evidence="2">
    <location>
        <begin position="43"/>
        <end position="136"/>
    </location>
</feature>
<evidence type="ECO:0000259" key="3">
    <source>
        <dbReference type="Pfam" id="PF18705"/>
    </source>
</evidence>
<dbReference type="Pfam" id="PF13786">
    <property type="entry name" value="DUF4179"/>
    <property type="match status" value="1"/>
</dbReference>
<dbReference type="InterPro" id="IPR025436">
    <property type="entry name" value="DUF4179"/>
</dbReference>
<feature type="transmembrane region" description="Helical" evidence="1">
    <location>
        <begin position="46"/>
        <end position="68"/>
    </location>
</feature>
<dbReference type="Pfam" id="PF18705">
    <property type="entry name" value="DUF5643"/>
    <property type="match status" value="1"/>
</dbReference>
<evidence type="ECO:0000256" key="1">
    <source>
        <dbReference type="SAM" id="Phobius"/>
    </source>
</evidence>
<evidence type="ECO:0000313" key="5">
    <source>
        <dbReference type="Proteomes" id="UP000321157"/>
    </source>
</evidence>
<organism evidence="4 5">
    <name type="scientific">Aneurinibacillus danicus</name>
    <dbReference type="NCBI Taxonomy" id="267746"/>
    <lineage>
        <taxon>Bacteria</taxon>
        <taxon>Bacillati</taxon>
        <taxon>Bacillota</taxon>
        <taxon>Bacilli</taxon>
        <taxon>Bacillales</taxon>
        <taxon>Paenibacillaceae</taxon>
        <taxon>Aneurinibacillus group</taxon>
        <taxon>Aneurinibacillus</taxon>
    </lineage>
</organism>
<evidence type="ECO:0000313" key="4">
    <source>
        <dbReference type="EMBL" id="GEN33976.1"/>
    </source>
</evidence>
<sequence length="360" mass="39824">MSENKQLDEWIRTWLSQDTDMPDSVRSVIDQTLTFLPDAKPRKKRIWLRNTGIAVGTAAILFFGAGFLSPAVAQVLQHIPFIGSVFEQAGDQGLQQVKRQGQTVTADQTATDKGFSLTISEAFYDGSRLSIGYILRSSRSKSDWGALDMDVYVDGKKIAFSSNGGSGQVADDQTEILVTDIHPETPLPDRFTLTLDVHKIGQVEGSWKFSFPVTKMHGSQTYTMTASRTYKDIKLTAKEVTLAPSSTRIVLQLVKPHEFPTPENAARGYAIQEYSYEIQDDKGNPIQMMSGSSEGTVKEGKEVHNTVITAAPLLSRPKFLQIQTFVSVRTARPIPESGKMEQTQTNPVPVKELELIVPLK</sequence>
<accession>A0A511V4W9</accession>
<dbReference type="Gene3D" id="2.60.40.1630">
    <property type="entry name" value="bacillus anthracis domain"/>
    <property type="match status" value="1"/>
</dbReference>
<keyword evidence="1" id="KW-0472">Membrane</keyword>
<dbReference type="EMBL" id="BJXX01000058">
    <property type="protein sequence ID" value="GEN33976.1"/>
    <property type="molecule type" value="Genomic_DNA"/>
</dbReference>
<protein>
    <recommendedName>
        <fullName evidence="6">DUF4179 domain-containing protein</fullName>
    </recommendedName>
</protein>